<feature type="domain" description="Solute-binding protein family 5" evidence="6">
    <location>
        <begin position="91"/>
        <end position="446"/>
    </location>
</feature>
<dbReference type="OrthoDB" id="9796817at2"/>
<keyword evidence="3 5" id="KW-0732">Signal</keyword>
<dbReference type="SUPFAM" id="SSF53850">
    <property type="entry name" value="Periplasmic binding protein-like II"/>
    <property type="match status" value="1"/>
</dbReference>
<evidence type="ECO:0000256" key="1">
    <source>
        <dbReference type="ARBA" id="ARBA00004193"/>
    </source>
</evidence>
<dbReference type="Gene3D" id="3.40.190.10">
    <property type="entry name" value="Periplasmic binding protein-like II"/>
    <property type="match status" value="1"/>
</dbReference>
<keyword evidence="8" id="KW-1185">Reference proteome</keyword>
<evidence type="ECO:0000313" key="7">
    <source>
        <dbReference type="EMBL" id="TDQ36547.1"/>
    </source>
</evidence>
<feature type="region of interest" description="Disordered" evidence="4">
    <location>
        <begin position="25"/>
        <end position="45"/>
    </location>
</feature>
<dbReference type="PROSITE" id="PS51257">
    <property type="entry name" value="PROKAR_LIPOPROTEIN"/>
    <property type="match status" value="1"/>
</dbReference>
<dbReference type="InterPro" id="IPR030678">
    <property type="entry name" value="Peptide/Ni-bd"/>
</dbReference>
<evidence type="ECO:0000313" key="8">
    <source>
        <dbReference type="Proteomes" id="UP000295632"/>
    </source>
</evidence>
<comment type="similarity">
    <text evidence="2">Belongs to the bacterial solute-binding protein 5 family.</text>
</comment>
<gene>
    <name evidence="7" type="ORF">EV213_11711</name>
</gene>
<reference evidence="7 8" key="1">
    <citation type="submission" date="2019-03" db="EMBL/GenBank/DDBJ databases">
        <title>Genomic Encyclopedia of Type Strains, Phase IV (KMG-IV): sequencing the most valuable type-strain genomes for metagenomic binning, comparative biology and taxonomic classification.</title>
        <authorList>
            <person name="Goeker M."/>
        </authorList>
    </citation>
    <scope>NUCLEOTIDE SEQUENCE [LARGE SCALE GENOMIC DNA]</scope>
    <source>
        <strain evidence="7 8">DSM 28697</strain>
    </source>
</reference>
<evidence type="ECO:0000256" key="4">
    <source>
        <dbReference type="SAM" id="MobiDB-lite"/>
    </source>
</evidence>
<proteinExistence type="inferred from homology"/>
<dbReference type="InterPro" id="IPR000914">
    <property type="entry name" value="SBP_5_dom"/>
</dbReference>
<feature type="chain" id="PRO_5039036107" evidence="5">
    <location>
        <begin position="28"/>
        <end position="534"/>
    </location>
</feature>
<dbReference type="Gene3D" id="3.10.105.10">
    <property type="entry name" value="Dipeptide-binding Protein, Domain 3"/>
    <property type="match status" value="1"/>
</dbReference>
<dbReference type="PIRSF" id="PIRSF002741">
    <property type="entry name" value="MppA"/>
    <property type="match status" value="1"/>
</dbReference>
<accession>A0A4V3D4M2</accession>
<dbReference type="InterPro" id="IPR039424">
    <property type="entry name" value="SBP_5"/>
</dbReference>
<evidence type="ECO:0000256" key="3">
    <source>
        <dbReference type="ARBA" id="ARBA00022729"/>
    </source>
</evidence>
<dbReference type="GO" id="GO:0042597">
    <property type="term" value="C:periplasmic space"/>
    <property type="evidence" value="ECO:0007669"/>
    <property type="project" value="UniProtKB-ARBA"/>
</dbReference>
<organism evidence="7 8">
    <name type="scientific">Aureibacillus halotolerans</name>
    <dbReference type="NCBI Taxonomy" id="1508390"/>
    <lineage>
        <taxon>Bacteria</taxon>
        <taxon>Bacillati</taxon>
        <taxon>Bacillota</taxon>
        <taxon>Bacilli</taxon>
        <taxon>Bacillales</taxon>
        <taxon>Bacillaceae</taxon>
        <taxon>Aureibacillus</taxon>
    </lineage>
</organism>
<dbReference type="GO" id="GO:0043190">
    <property type="term" value="C:ATP-binding cassette (ABC) transporter complex"/>
    <property type="evidence" value="ECO:0007669"/>
    <property type="project" value="InterPro"/>
</dbReference>
<dbReference type="Pfam" id="PF00496">
    <property type="entry name" value="SBP_bac_5"/>
    <property type="match status" value="1"/>
</dbReference>
<evidence type="ECO:0000256" key="5">
    <source>
        <dbReference type="SAM" id="SignalP"/>
    </source>
</evidence>
<sequence>MKSLKWMTIALLILVLAACGGGASSNAGQNTEGQDTAATGEETEATGGNLRVALAATPKTLDPIAYTAVYESNVMKSIFDTLVQYNDDLSEIQPALATEWEVSDDLKTYTFTLRDDVSFQPGEFQDGRPMTAEDVKYSLERSSKESAMNRLRNVESVEVIGDNQVAVHMTEPYSALLAVLTDMGNAIVPKEEVEGHGDAFGQNPVGTGPFAFSDWAKDDFIKVTASETYWGDKPNLDGVEWSFISDGNMRANALRAGDIDVATEIAGQARALVQTDDKLKFLSTPGLSIEYLAFNMTEGPTSDLKVRQAMQMATNVEDIVKGAYQFGGATPARLPLPEASWGYDEAAAGKIPGYDVDAAKALLAETDYADGFSTELYVIEKRVPHATVFQTQMKENLNIDVEIKTLEWGTFSDTVSKGQAPLYIMGWSWYPDPEFFLYQMLHSNQIGALGNGGGYSNPEVDSLLTRATSETADQGERAELYKQALNIISEDLPHIDMTQVEITVGTTTKVNDYKVSPDGSITIVGNGTNVSLSE</sequence>
<dbReference type="Gene3D" id="3.90.76.10">
    <property type="entry name" value="Dipeptide-binding Protein, Domain 1"/>
    <property type="match status" value="1"/>
</dbReference>
<dbReference type="PANTHER" id="PTHR30290">
    <property type="entry name" value="PERIPLASMIC BINDING COMPONENT OF ABC TRANSPORTER"/>
    <property type="match status" value="1"/>
</dbReference>
<dbReference type="AlphaFoldDB" id="A0A4V3D4M2"/>
<dbReference type="EMBL" id="SNYJ01000017">
    <property type="protein sequence ID" value="TDQ36547.1"/>
    <property type="molecule type" value="Genomic_DNA"/>
</dbReference>
<dbReference type="GO" id="GO:1904680">
    <property type="term" value="F:peptide transmembrane transporter activity"/>
    <property type="evidence" value="ECO:0007669"/>
    <property type="project" value="TreeGrafter"/>
</dbReference>
<protein>
    <submittedName>
        <fullName evidence="7">Peptide/nickel transport system substrate-binding protein</fullName>
    </submittedName>
</protein>
<feature type="compositionally biased region" description="Low complexity" evidence="4">
    <location>
        <begin position="36"/>
        <end position="45"/>
    </location>
</feature>
<comment type="caution">
    <text evidence="7">The sequence shown here is derived from an EMBL/GenBank/DDBJ whole genome shotgun (WGS) entry which is preliminary data.</text>
</comment>
<dbReference type="InterPro" id="IPR023765">
    <property type="entry name" value="SBP_5_CS"/>
</dbReference>
<dbReference type="PROSITE" id="PS01040">
    <property type="entry name" value="SBP_BACTERIAL_5"/>
    <property type="match status" value="1"/>
</dbReference>
<dbReference type="GO" id="GO:0015833">
    <property type="term" value="P:peptide transport"/>
    <property type="evidence" value="ECO:0007669"/>
    <property type="project" value="TreeGrafter"/>
</dbReference>
<name>A0A4V3D4M2_9BACI</name>
<dbReference type="CDD" id="cd00995">
    <property type="entry name" value="PBP2_NikA_DppA_OppA_like"/>
    <property type="match status" value="1"/>
</dbReference>
<feature type="signal peptide" evidence="5">
    <location>
        <begin position="1"/>
        <end position="27"/>
    </location>
</feature>
<evidence type="ECO:0000256" key="2">
    <source>
        <dbReference type="ARBA" id="ARBA00005695"/>
    </source>
</evidence>
<dbReference type="Proteomes" id="UP000295632">
    <property type="component" value="Unassembled WGS sequence"/>
</dbReference>
<comment type="subcellular location">
    <subcellularLocation>
        <location evidence="1">Cell membrane</location>
        <topology evidence="1">Lipid-anchor</topology>
    </subcellularLocation>
</comment>
<evidence type="ECO:0000259" key="6">
    <source>
        <dbReference type="Pfam" id="PF00496"/>
    </source>
</evidence>
<dbReference type="RefSeq" id="WP_133581589.1">
    <property type="nucleotide sequence ID" value="NZ_SNYJ01000017.1"/>
</dbReference>